<comment type="caution">
    <text evidence="2">The sequence shown here is derived from an EMBL/GenBank/DDBJ whole genome shotgun (WGS) entry which is preliminary data.</text>
</comment>
<dbReference type="EMBL" id="JYDJ01000032">
    <property type="protein sequence ID" value="KRX48232.1"/>
    <property type="molecule type" value="Genomic_DNA"/>
</dbReference>
<keyword evidence="3" id="KW-1185">Reference proteome</keyword>
<organism evidence="2 3">
    <name type="scientific">Trichinella murrelli</name>
    <dbReference type="NCBI Taxonomy" id="144512"/>
    <lineage>
        <taxon>Eukaryota</taxon>
        <taxon>Metazoa</taxon>
        <taxon>Ecdysozoa</taxon>
        <taxon>Nematoda</taxon>
        <taxon>Enoplea</taxon>
        <taxon>Dorylaimia</taxon>
        <taxon>Trichinellida</taxon>
        <taxon>Trichinellidae</taxon>
        <taxon>Trichinella</taxon>
    </lineage>
</organism>
<evidence type="ECO:0000313" key="3">
    <source>
        <dbReference type="Proteomes" id="UP000055048"/>
    </source>
</evidence>
<reference evidence="2 3" key="1">
    <citation type="submission" date="2015-01" db="EMBL/GenBank/DDBJ databases">
        <title>Evolution of Trichinella species and genotypes.</title>
        <authorList>
            <person name="Korhonen P.K."/>
            <person name="Edoardo P."/>
            <person name="Giuseppe L.R."/>
            <person name="Gasser R.B."/>
        </authorList>
    </citation>
    <scope>NUCLEOTIDE SEQUENCE [LARGE SCALE GENOMIC DNA]</scope>
    <source>
        <strain evidence="2">ISS417</strain>
    </source>
</reference>
<gene>
    <name evidence="2" type="ORF">T05_4804</name>
</gene>
<protein>
    <submittedName>
        <fullName evidence="2">Uncharacterized protein</fullName>
    </submittedName>
</protein>
<name>A0A0V0UAD2_9BILA</name>
<accession>A0A0V0UAD2</accession>
<dbReference type="AlphaFoldDB" id="A0A0V0UAD2"/>
<evidence type="ECO:0000256" key="1">
    <source>
        <dbReference type="SAM" id="Phobius"/>
    </source>
</evidence>
<keyword evidence="1" id="KW-1133">Transmembrane helix</keyword>
<sequence>MPSNHVRRERKETIEQLKIVYPPITIGVSEKRLLEQILDEMRSDTAPRYTVYWKIRMTTRGSSKCTVILCVMYHRNVSCGFSYDLCALLIAGAFPLVSVVFRAIHFFICFCSVGWPLVEAPFLTMSILFKWHINSLLSLLSMQGTAFCRFGWNVLTSHTREAS</sequence>
<keyword evidence="1" id="KW-0472">Membrane</keyword>
<dbReference type="Proteomes" id="UP000055048">
    <property type="component" value="Unassembled WGS sequence"/>
</dbReference>
<proteinExistence type="predicted"/>
<feature type="transmembrane region" description="Helical" evidence="1">
    <location>
        <begin position="81"/>
        <end position="98"/>
    </location>
</feature>
<evidence type="ECO:0000313" key="2">
    <source>
        <dbReference type="EMBL" id="KRX48232.1"/>
    </source>
</evidence>
<keyword evidence="1" id="KW-0812">Transmembrane</keyword>